<feature type="compositionally biased region" description="Basic and acidic residues" evidence="1">
    <location>
        <begin position="66"/>
        <end position="79"/>
    </location>
</feature>
<protein>
    <submittedName>
        <fullName evidence="2">Uncharacterized protein</fullName>
    </submittedName>
</protein>
<organism evidence="2 3">
    <name type="scientific">Alkalilimnicola ehrlichii</name>
    <dbReference type="NCBI Taxonomy" id="351052"/>
    <lineage>
        <taxon>Bacteria</taxon>
        <taxon>Pseudomonadati</taxon>
        <taxon>Pseudomonadota</taxon>
        <taxon>Gammaproteobacteria</taxon>
        <taxon>Chromatiales</taxon>
        <taxon>Ectothiorhodospiraceae</taxon>
        <taxon>Alkalilimnicola</taxon>
    </lineage>
</organism>
<gene>
    <name evidence="2" type="ORF">CAL65_22780</name>
</gene>
<evidence type="ECO:0000256" key="1">
    <source>
        <dbReference type="SAM" id="MobiDB-lite"/>
    </source>
</evidence>
<proteinExistence type="predicted"/>
<keyword evidence="3" id="KW-1185">Reference proteome</keyword>
<evidence type="ECO:0000313" key="3">
    <source>
        <dbReference type="Proteomes" id="UP000256763"/>
    </source>
</evidence>
<dbReference type="Proteomes" id="UP000256763">
    <property type="component" value="Unassembled WGS sequence"/>
</dbReference>
<feature type="region of interest" description="Disordered" evidence="1">
    <location>
        <begin position="58"/>
        <end position="79"/>
    </location>
</feature>
<comment type="caution">
    <text evidence="2">The sequence shown here is derived from an EMBL/GenBank/DDBJ whole genome shotgun (WGS) entry which is preliminary data.</text>
</comment>
<accession>A0A3E0WET2</accession>
<evidence type="ECO:0000313" key="2">
    <source>
        <dbReference type="EMBL" id="RFA30401.1"/>
    </source>
</evidence>
<sequence>MTGAPQGGVGFRRWLNPTYRWPHRFGMNEIPISFPYPEAGAAAPTDWLTLYAPSAYKVRSPAPGAGERRREEERPGGAC</sequence>
<dbReference type="AlphaFoldDB" id="A0A3E0WET2"/>
<name>A0A3E0WET2_9GAMM</name>
<dbReference type="EMBL" id="NFZW01000084">
    <property type="protein sequence ID" value="RFA30401.1"/>
    <property type="molecule type" value="Genomic_DNA"/>
</dbReference>
<reference evidence="3" key="1">
    <citation type="submission" date="2017-05" db="EMBL/GenBank/DDBJ databases">
        <authorList>
            <person name="Sharma S."/>
            <person name="Sidhu C."/>
            <person name="Pinnaka A.K."/>
        </authorList>
    </citation>
    <scope>NUCLEOTIDE SEQUENCE [LARGE SCALE GENOMIC DNA]</scope>
    <source>
        <strain evidence="3">AK93</strain>
    </source>
</reference>